<protein>
    <submittedName>
        <fullName evidence="7">TetR/AcrR family transcriptional regulator</fullName>
    </submittedName>
</protein>
<keyword evidence="8" id="KW-1185">Reference proteome</keyword>
<dbReference type="Proteomes" id="UP001564760">
    <property type="component" value="Unassembled WGS sequence"/>
</dbReference>
<dbReference type="SUPFAM" id="SSF46689">
    <property type="entry name" value="Homeodomain-like"/>
    <property type="match status" value="1"/>
</dbReference>
<dbReference type="RefSeq" id="WP_369739761.1">
    <property type="nucleotide sequence ID" value="NZ_JBGEDP010000001.1"/>
</dbReference>
<dbReference type="InterPro" id="IPR036271">
    <property type="entry name" value="Tet_transcr_reg_TetR-rel_C_sf"/>
</dbReference>
<dbReference type="InterPro" id="IPR050109">
    <property type="entry name" value="HTH-type_TetR-like_transc_reg"/>
</dbReference>
<dbReference type="Gene3D" id="1.10.357.10">
    <property type="entry name" value="Tetracycline Repressor, domain 2"/>
    <property type="match status" value="1"/>
</dbReference>
<proteinExistence type="predicted"/>
<dbReference type="PANTHER" id="PTHR30055">
    <property type="entry name" value="HTH-TYPE TRANSCRIPTIONAL REGULATOR RUTR"/>
    <property type="match status" value="1"/>
</dbReference>
<evidence type="ECO:0000256" key="5">
    <source>
        <dbReference type="SAM" id="MobiDB-lite"/>
    </source>
</evidence>
<feature type="DNA-binding region" description="H-T-H motif" evidence="4">
    <location>
        <begin position="53"/>
        <end position="72"/>
    </location>
</feature>
<feature type="region of interest" description="Disordered" evidence="5">
    <location>
        <begin position="1"/>
        <end position="20"/>
    </location>
</feature>
<reference evidence="7 8" key="1">
    <citation type="submission" date="2024-08" db="EMBL/GenBank/DDBJ databases">
        <title>Mycobacterium servetensis sp. nov., a novel rapid-growing mycobacterial species recovered from a human patient in Zaragoza, Spain.</title>
        <authorList>
            <person name="Tristancho-Baro A.I."/>
            <person name="Buenestado-Serrano S."/>
            <person name="Garcia De Viedma D."/>
            <person name="Milagro-Beamonte A."/>
            <person name="Burillo N."/>
            <person name="Sanz S."/>
            <person name="Lopez-Calleja A.I."/>
            <person name="Penas-Utrilla D."/>
            <person name="Guardingo M."/>
            <person name="Garcia M.J."/>
            <person name="Vinuelas-Bayon J."/>
        </authorList>
    </citation>
    <scope>NUCLEOTIDE SEQUENCE [LARGE SCALE GENOMIC DNA]</scope>
    <source>
        <strain evidence="8">HUMS_12744610</strain>
    </source>
</reference>
<evidence type="ECO:0000256" key="2">
    <source>
        <dbReference type="ARBA" id="ARBA00023125"/>
    </source>
</evidence>
<dbReference type="InterPro" id="IPR023772">
    <property type="entry name" value="DNA-bd_HTH_TetR-type_CS"/>
</dbReference>
<dbReference type="PANTHER" id="PTHR30055:SF234">
    <property type="entry name" value="HTH-TYPE TRANSCRIPTIONAL REGULATOR BETI"/>
    <property type="match status" value="1"/>
</dbReference>
<organism evidence="7 8">
    <name type="scientific">Mycobacterium servetii</name>
    <dbReference type="NCBI Taxonomy" id="3237418"/>
    <lineage>
        <taxon>Bacteria</taxon>
        <taxon>Bacillati</taxon>
        <taxon>Actinomycetota</taxon>
        <taxon>Actinomycetes</taxon>
        <taxon>Mycobacteriales</taxon>
        <taxon>Mycobacteriaceae</taxon>
        <taxon>Mycobacterium</taxon>
    </lineage>
</organism>
<evidence type="ECO:0000256" key="1">
    <source>
        <dbReference type="ARBA" id="ARBA00023015"/>
    </source>
</evidence>
<evidence type="ECO:0000256" key="4">
    <source>
        <dbReference type="PROSITE-ProRule" id="PRU00335"/>
    </source>
</evidence>
<evidence type="ECO:0000259" key="6">
    <source>
        <dbReference type="PROSITE" id="PS50977"/>
    </source>
</evidence>
<evidence type="ECO:0000256" key="3">
    <source>
        <dbReference type="ARBA" id="ARBA00023163"/>
    </source>
</evidence>
<dbReference type="PROSITE" id="PS50977">
    <property type="entry name" value="HTH_TETR_2"/>
    <property type="match status" value="1"/>
</dbReference>
<dbReference type="PROSITE" id="PS01081">
    <property type="entry name" value="HTH_TETR_1"/>
    <property type="match status" value="1"/>
</dbReference>
<gene>
    <name evidence="7" type="ORF">AB8998_22190</name>
</gene>
<feature type="compositionally biased region" description="Basic residues" evidence="5">
    <location>
        <begin position="11"/>
        <end position="20"/>
    </location>
</feature>
<dbReference type="InterPro" id="IPR001647">
    <property type="entry name" value="HTH_TetR"/>
</dbReference>
<comment type="caution">
    <text evidence="7">The sequence shown here is derived from an EMBL/GenBank/DDBJ whole genome shotgun (WGS) entry which is preliminary data.</text>
</comment>
<sequence length="233" mass="25565">MTDQGDPLTRRQAHVGHQVRTRRNKLAPDPDVRRAIVAAASESVRQQGVRGLSVAAVLEHARLSTRAFYRHFESKDELVEAVFMEMTHAEVRRLKAKMATAGTPIEAVAAWIDGRIDLAFNDSVKPELRQLPLDAPATVLNSPELVSPAYTAILEPLVEQLERGVELGVFRGIVPAVAAKSIHGVVWAGTQQQWAAGHAKRAEVRERAIRFCLRGLGVAPETIEQIADDPPLD</sequence>
<evidence type="ECO:0000313" key="7">
    <source>
        <dbReference type="EMBL" id="MEY8017490.1"/>
    </source>
</evidence>
<dbReference type="Pfam" id="PF00440">
    <property type="entry name" value="TetR_N"/>
    <property type="match status" value="1"/>
</dbReference>
<keyword evidence="1" id="KW-0805">Transcription regulation</keyword>
<evidence type="ECO:0000313" key="8">
    <source>
        <dbReference type="Proteomes" id="UP001564760"/>
    </source>
</evidence>
<dbReference type="InterPro" id="IPR009057">
    <property type="entry name" value="Homeodomain-like_sf"/>
</dbReference>
<dbReference type="PRINTS" id="PR00455">
    <property type="entry name" value="HTHTETR"/>
</dbReference>
<dbReference type="EMBL" id="JBGEDP010000001">
    <property type="protein sequence ID" value="MEY8017490.1"/>
    <property type="molecule type" value="Genomic_DNA"/>
</dbReference>
<accession>A0ABV4C8A3</accession>
<dbReference type="SUPFAM" id="SSF48498">
    <property type="entry name" value="Tetracyclin repressor-like, C-terminal domain"/>
    <property type="match status" value="1"/>
</dbReference>
<feature type="domain" description="HTH tetR-type" evidence="6">
    <location>
        <begin position="30"/>
        <end position="90"/>
    </location>
</feature>
<name>A0ABV4C8A3_9MYCO</name>
<keyword evidence="2 4" id="KW-0238">DNA-binding</keyword>
<keyword evidence="3" id="KW-0804">Transcription</keyword>